<keyword evidence="2" id="KW-0328">Glycosyltransferase</keyword>
<organism evidence="2 3">
    <name type="scientific">Gulosibacter faecalis</name>
    <dbReference type="NCBI Taxonomy" id="272240"/>
    <lineage>
        <taxon>Bacteria</taxon>
        <taxon>Bacillati</taxon>
        <taxon>Actinomycetota</taxon>
        <taxon>Actinomycetes</taxon>
        <taxon>Micrococcales</taxon>
        <taxon>Microbacteriaceae</taxon>
        <taxon>Gulosibacter</taxon>
    </lineage>
</organism>
<keyword evidence="3" id="KW-1185">Reference proteome</keyword>
<dbReference type="Gene3D" id="3.90.550.10">
    <property type="entry name" value="Spore Coat Polysaccharide Biosynthesis Protein SpsA, Chain A"/>
    <property type="match status" value="1"/>
</dbReference>
<evidence type="ECO:0000313" key="3">
    <source>
        <dbReference type="Proteomes" id="UP001597492"/>
    </source>
</evidence>
<dbReference type="EMBL" id="JBHUNE010000001">
    <property type="protein sequence ID" value="MFD2756779.1"/>
    <property type="molecule type" value="Genomic_DNA"/>
</dbReference>
<dbReference type="Proteomes" id="UP001597492">
    <property type="component" value="Unassembled WGS sequence"/>
</dbReference>
<feature type="coiled-coil region" evidence="1">
    <location>
        <begin position="343"/>
        <end position="377"/>
    </location>
</feature>
<dbReference type="Pfam" id="PF13704">
    <property type="entry name" value="Glyco_tranf_2_4"/>
    <property type="match status" value="1"/>
</dbReference>
<dbReference type="SUPFAM" id="SSF53448">
    <property type="entry name" value="Nucleotide-diphospho-sugar transferases"/>
    <property type="match status" value="1"/>
</dbReference>
<dbReference type="InterPro" id="IPR029044">
    <property type="entry name" value="Nucleotide-diphossugar_trans"/>
</dbReference>
<reference evidence="3" key="1">
    <citation type="journal article" date="2019" name="Int. J. Syst. Evol. Microbiol.">
        <title>The Global Catalogue of Microorganisms (GCM) 10K type strain sequencing project: providing services to taxonomists for standard genome sequencing and annotation.</title>
        <authorList>
            <consortium name="The Broad Institute Genomics Platform"/>
            <consortium name="The Broad Institute Genome Sequencing Center for Infectious Disease"/>
            <person name="Wu L."/>
            <person name="Ma J."/>
        </authorList>
    </citation>
    <scope>NUCLEOTIDE SEQUENCE [LARGE SCALE GENOMIC DNA]</scope>
    <source>
        <strain evidence="3">TISTR 1514</strain>
    </source>
</reference>
<name>A0ABW5UTT1_9MICO</name>
<dbReference type="GO" id="GO:0016757">
    <property type="term" value="F:glycosyltransferase activity"/>
    <property type="evidence" value="ECO:0007669"/>
    <property type="project" value="UniProtKB-KW"/>
</dbReference>
<gene>
    <name evidence="2" type="ORF">ACFSW7_00105</name>
</gene>
<dbReference type="RefSeq" id="WP_019619591.1">
    <property type="nucleotide sequence ID" value="NZ_JBHUNE010000001.1"/>
</dbReference>
<comment type="caution">
    <text evidence="2">The sequence shown here is derived from an EMBL/GenBank/DDBJ whole genome shotgun (WGS) entry which is preliminary data.</text>
</comment>
<evidence type="ECO:0000313" key="2">
    <source>
        <dbReference type="EMBL" id="MFD2756779.1"/>
    </source>
</evidence>
<proteinExistence type="predicted"/>
<sequence length="434" mass="47837">MRPDPIIMTLMVRDEADIIAAMLEHHLAQGIDRIIVTDNASVDGTREILAEYEAAGAIELHDDPRHEKQQSEVVTHMARRAYEEYGAAWVINADADEFWVADSGRTVAEALRGLGDDVVSFTAPVRNMFGTPLAAGSAVKGHVWRDERDLAELNAVGLHDHPTADCVHRGAADVEVAQGNHFTNLPLTPATEIPATSRLTVLHYPYRTWNQYRHRVELTAEGYRNSDKTPSPRHHVMRDATWLEAGDLLPFHVARHPDLEAESAPAGFALDTRVRDAVAALAEDGALLPDRLAEALAEPVALEHVAEARDRFATIGSYVVEAAAARADEKYQQHEFFVQLGAREAADEALTATRAELERVAAERDSLAARLRNANATIDDLNAYVARFSSHPVTKAAMLAFTPARGQRRHTLGRIRDLALAPVRRVKGMLRKGR</sequence>
<keyword evidence="2" id="KW-0808">Transferase</keyword>
<accession>A0ABW5UTT1</accession>
<protein>
    <submittedName>
        <fullName evidence="2">Glycosyltransferase family 2 protein</fullName>
        <ecNumber evidence="2">2.4.-.-</ecNumber>
    </submittedName>
</protein>
<keyword evidence="1" id="KW-0175">Coiled coil</keyword>
<dbReference type="EC" id="2.4.-.-" evidence="2"/>
<evidence type="ECO:0000256" key="1">
    <source>
        <dbReference type="SAM" id="Coils"/>
    </source>
</evidence>